<sequence length="103" mass="12276">MNERFDYFKAMILAKTLLERIHNFRIKFILLCAICSAVCATLGFYAVTTEDDNFIGALIFAILVSGMAIFAYRAHWLDMRDKYYEMIKNDYDYYMTEYKEFIK</sequence>
<feature type="transmembrane region" description="Helical" evidence="1">
    <location>
        <begin position="28"/>
        <end position="48"/>
    </location>
</feature>
<gene>
    <name evidence="2" type="ORF">NCTC13093_01457</name>
    <name evidence="3" type="ORF">NCTC13093_02623</name>
</gene>
<reference evidence="3 4" key="1">
    <citation type="submission" date="2018-06" db="EMBL/GenBank/DDBJ databases">
        <authorList>
            <consortium name="Pathogen Informatics"/>
            <person name="Doyle S."/>
        </authorList>
    </citation>
    <scope>NUCLEOTIDE SEQUENCE [LARGE SCALE GENOMIC DNA]</scope>
    <source>
        <strain evidence="3 4">NCTC13093</strain>
    </source>
</reference>
<dbReference type="Proteomes" id="UP000250086">
    <property type="component" value="Unassembled WGS sequence"/>
</dbReference>
<accession>A0A2X0W0J4</accession>
<evidence type="ECO:0000313" key="3">
    <source>
        <dbReference type="EMBL" id="SPT78983.1"/>
    </source>
</evidence>
<keyword evidence="1" id="KW-0812">Transmembrane</keyword>
<dbReference type="EMBL" id="UAPV01000010">
    <property type="protein sequence ID" value="SPT78983.1"/>
    <property type="molecule type" value="Genomic_DNA"/>
</dbReference>
<dbReference type="EMBL" id="UAPV01000001">
    <property type="protein sequence ID" value="SPT70052.1"/>
    <property type="molecule type" value="Genomic_DNA"/>
</dbReference>
<protein>
    <submittedName>
        <fullName evidence="3">Uncharacterized protein</fullName>
    </submittedName>
</protein>
<keyword evidence="1" id="KW-0472">Membrane</keyword>
<evidence type="ECO:0000313" key="2">
    <source>
        <dbReference type="EMBL" id="SPT70052.1"/>
    </source>
</evidence>
<feature type="transmembrane region" description="Helical" evidence="1">
    <location>
        <begin position="54"/>
        <end position="72"/>
    </location>
</feature>
<dbReference type="AlphaFoldDB" id="A0A2X0W0J4"/>
<dbReference type="RefSeq" id="WP_113744165.1">
    <property type="nucleotide sequence ID" value="NZ_UAPU01000006.1"/>
</dbReference>
<organism evidence="3 4">
    <name type="scientific">Anaerobiospirillum thomasii</name>
    <dbReference type="NCBI Taxonomy" id="179995"/>
    <lineage>
        <taxon>Bacteria</taxon>
        <taxon>Pseudomonadati</taxon>
        <taxon>Pseudomonadota</taxon>
        <taxon>Gammaproteobacteria</taxon>
        <taxon>Aeromonadales</taxon>
        <taxon>Succinivibrionaceae</taxon>
        <taxon>Anaerobiospirillum</taxon>
    </lineage>
</organism>
<keyword evidence="1" id="KW-1133">Transmembrane helix</keyword>
<keyword evidence="4" id="KW-1185">Reference proteome</keyword>
<evidence type="ECO:0000256" key="1">
    <source>
        <dbReference type="SAM" id="Phobius"/>
    </source>
</evidence>
<proteinExistence type="predicted"/>
<evidence type="ECO:0000313" key="4">
    <source>
        <dbReference type="Proteomes" id="UP000250086"/>
    </source>
</evidence>
<name>A0A2X0W0J4_9GAMM</name>